<keyword evidence="4 15" id="KW-0479">Metal-binding</keyword>
<gene>
    <name evidence="15" type="primary">mutM</name>
    <name evidence="15" type="synonym">fpg</name>
    <name evidence="18" type="ORF">HELGO_WM10612</name>
</gene>
<proteinExistence type="inferred from homology"/>
<evidence type="ECO:0000256" key="2">
    <source>
        <dbReference type="ARBA" id="ARBA00009409"/>
    </source>
</evidence>
<comment type="function">
    <text evidence="15">Involved in base excision repair of DNA damaged by oxidation or by mutagenic agents. Acts as DNA glycosylase that recognizes and removes damaged bases. Has a preference for oxidized purines, such as 7,8-dihydro-8-oxoguanine (8-oxoG). Has AP (apurinic/apyrimidinic) lyase activity and introduces nicks in the DNA strand. Cleaves the DNA backbone by beta-delta elimination to generate a single-strand break at the site of the removed base with both 3'- and 5'-phosphates.</text>
</comment>
<feature type="binding site" evidence="15">
    <location>
        <position position="150"/>
    </location>
    <ligand>
        <name>DNA</name>
        <dbReference type="ChEBI" id="CHEBI:16991"/>
    </ligand>
</feature>
<dbReference type="FunFam" id="1.10.8.50:FF:000003">
    <property type="entry name" value="Formamidopyrimidine-DNA glycosylase"/>
    <property type="match status" value="1"/>
</dbReference>
<feature type="active site" description="Proton donor; for delta-elimination activity" evidence="15">
    <location>
        <position position="259"/>
    </location>
</feature>
<dbReference type="EC" id="3.2.2.23" evidence="15"/>
<evidence type="ECO:0000256" key="1">
    <source>
        <dbReference type="ARBA" id="ARBA00001668"/>
    </source>
</evidence>
<dbReference type="AlphaFoldDB" id="A0A6S6S912"/>
<evidence type="ECO:0000256" key="7">
    <source>
        <dbReference type="ARBA" id="ARBA00022801"/>
    </source>
</evidence>
<keyword evidence="13 15" id="KW-0326">Glycosidase</keyword>
<keyword evidence="11 15" id="KW-0456">Lyase</keyword>
<evidence type="ECO:0000256" key="4">
    <source>
        <dbReference type="ARBA" id="ARBA00022723"/>
    </source>
</evidence>
<keyword evidence="5 15" id="KW-0227">DNA damage</keyword>
<keyword evidence="8 15" id="KW-0862">Zinc</keyword>
<dbReference type="HAMAP" id="MF_00103">
    <property type="entry name" value="Fapy_DNA_glycosyl"/>
    <property type="match status" value="1"/>
</dbReference>
<dbReference type="GO" id="GO:0006284">
    <property type="term" value="P:base-excision repair"/>
    <property type="evidence" value="ECO:0007669"/>
    <property type="project" value="InterPro"/>
</dbReference>
<dbReference type="InterPro" id="IPR035937">
    <property type="entry name" value="FPG_N"/>
</dbReference>
<dbReference type="PANTHER" id="PTHR22993:SF9">
    <property type="entry name" value="FORMAMIDOPYRIMIDINE-DNA GLYCOSYLASE"/>
    <property type="match status" value="1"/>
</dbReference>
<dbReference type="Pfam" id="PF06831">
    <property type="entry name" value="H2TH"/>
    <property type="match status" value="1"/>
</dbReference>
<dbReference type="EMBL" id="CACVAY010000010">
    <property type="protein sequence ID" value="CAA6801947.1"/>
    <property type="molecule type" value="Genomic_DNA"/>
</dbReference>
<name>A0A6S6S912_9GAMM</name>
<feature type="active site" description="Schiff-base intermediate with DNA" evidence="15">
    <location>
        <position position="2"/>
    </location>
</feature>
<dbReference type="InterPro" id="IPR010663">
    <property type="entry name" value="Znf_FPG/IleRS"/>
</dbReference>
<dbReference type="Gene3D" id="1.10.8.50">
    <property type="match status" value="1"/>
</dbReference>
<feature type="binding site" evidence="15">
    <location>
        <position position="109"/>
    </location>
    <ligand>
        <name>DNA</name>
        <dbReference type="ChEBI" id="CHEBI:16991"/>
    </ligand>
</feature>
<dbReference type="SUPFAM" id="SSF81624">
    <property type="entry name" value="N-terminal domain of MutM-like DNA repair proteins"/>
    <property type="match status" value="1"/>
</dbReference>
<comment type="catalytic activity">
    <reaction evidence="14 15">
        <text>2'-deoxyribonucleotide-(2'-deoxyribose 5'-phosphate)-2'-deoxyribonucleotide-DNA = a 3'-end 2'-deoxyribonucleotide-(2,3-dehydro-2,3-deoxyribose 5'-phosphate)-DNA + a 5'-end 5'-phospho-2'-deoxyribonucleoside-DNA + H(+)</text>
        <dbReference type="Rhea" id="RHEA:66592"/>
        <dbReference type="Rhea" id="RHEA-COMP:13180"/>
        <dbReference type="Rhea" id="RHEA-COMP:16897"/>
        <dbReference type="Rhea" id="RHEA-COMP:17067"/>
        <dbReference type="ChEBI" id="CHEBI:15378"/>
        <dbReference type="ChEBI" id="CHEBI:136412"/>
        <dbReference type="ChEBI" id="CHEBI:157695"/>
        <dbReference type="ChEBI" id="CHEBI:167181"/>
        <dbReference type="EC" id="4.2.99.18"/>
    </reaction>
</comment>
<sequence>MPELPEVETTRRGIEPHIKHETISAIVVRQPKLRWPVPEALQQLVGRKVDSVERRAKYLRLVTDAGEAIIHLGMSGSLRVCDADALVEKHDHVDFCFGNGAVLRLRDPRRFGAVLMKDHREVFPLFRKLGPEPLGDEFTVDTLFEASRNRKVTVKQLIMDGYVVVGVGNIYASESLFMSKINPKTQANKISYQRYVRLTESIKQVLARAIEKGGTTLKDFVSADGQTGYFQIELQVYGREGEPCQVCKKPIKQISLGQRSTFYCGQCQR</sequence>
<keyword evidence="9 15" id="KW-0238">DNA-binding</keyword>
<comment type="similarity">
    <text evidence="2 15">Belongs to the FPG family.</text>
</comment>
<accession>A0A6S6S912</accession>
<comment type="subunit">
    <text evidence="3 15">Monomer.</text>
</comment>
<evidence type="ECO:0000256" key="14">
    <source>
        <dbReference type="ARBA" id="ARBA00044632"/>
    </source>
</evidence>
<evidence type="ECO:0000256" key="6">
    <source>
        <dbReference type="ARBA" id="ARBA00022771"/>
    </source>
</evidence>
<evidence type="ECO:0000256" key="11">
    <source>
        <dbReference type="ARBA" id="ARBA00023239"/>
    </source>
</evidence>
<keyword evidence="6 15" id="KW-0863">Zinc-finger</keyword>
<evidence type="ECO:0000256" key="3">
    <source>
        <dbReference type="ARBA" id="ARBA00011245"/>
    </source>
</evidence>
<evidence type="ECO:0000259" key="16">
    <source>
        <dbReference type="PROSITE" id="PS51066"/>
    </source>
</evidence>
<dbReference type="SUPFAM" id="SSF57716">
    <property type="entry name" value="Glucocorticoid receptor-like (DNA-binding domain)"/>
    <property type="match status" value="1"/>
</dbReference>
<feature type="domain" description="Formamidopyrimidine-DNA glycosylase catalytic" evidence="17">
    <location>
        <begin position="2"/>
        <end position="112"/>
    </location>
</feature>
<evidence type="ECO:0000256" key="15">
    <source>
        <dbReference type="HAMAP-Rule" id="MF_00103"/>
    </source>
</evidence>
<dbReference type="SMART" id="SM01232">
    <property type="entry name" value="H2TH"/>
    <property type="match status" value="1"/>
</dbReference>
<dbReference type="InterPro" id="IPR012319">
    <property type="entry name" value="FPG_cat"/>
</dbReference>
<feature type="binding site" evidence="15">
    <location>
        <position position="90"/>
    </location>
    <ligand>
        <name>DNA</name>
        <dbReference type="ChEBI" id="CHEBI:16991"/>
    </ligand>
</feature>
<evidence type="ECO:0000256" key="8">
    <source>
        <dbReference type="ARBA" id="ARBA00022833"/>
    </source>
</evidence>
<evidence type="ECO:0000256" key="5">
    <source>
        <dbReference type="ARBA" id="ARBA00022763"/>
    </source>
</evidence>
<dbReference type="Gene3D" id="3.20.190.10">
    <property type="entry name" value="MutM-like, N-terminal"/>
    <property type="match status" value="1"/>
</dbReference>
<dbReference type="InterPro" id="IPR015887">
    <property type="entry name" value="DNA_glyclase_Znf_dom_DNA_BS"/>
</dbReference>
<dbReference type="InterPro" id="IPR015886">
    <property type="entry name" value="H2TH_FPG"/>
</dbReference>
<dbReference type="GO" id="GO:0140078">
    <property type="term" value="F:class I DNA-(apurinic or apyrimidinic site) endonuclease activity"/>
    <property type="evidence" value="ECO:0007669"/>
    <property type="project" value="UniProtKB-EC"/>
</dbReference>
<evidence type="ECO:0000259" key="17">
    <source>
        <dbReference type="PROSITE" id="PS51068"/>
    </source>
</evidence>
<dbReference type="GO" id="GO:0008270">
    <property type="term" value="F:zinc ion binding"/>
    <property type="evidence" value="ECO:0007669"/>
    <property type="project" value="UniProtKB-UniRule"/>
</dbReference>
<dbReference type="InterPro" id="IPR010979">
    <property type="entry name" value="Ribosomal_uS13-like_H2TH"/>
</dbReference>
<dbReference type="GO" id="GO:0003684">
    <property type="term" value="F:damaged DNA binding"/>
    <property type="evidence" value="ECO:0007669"/>
    <property type="project" value="InterPro"/>
</dbReference>
<evidence type="ECO:0000256" key="13">
    <source>
        <dbReference type="ARBA" id="ARBA00023295"/>
    </source>
</evidence>
<reference evidence="18" key="1">
    <citation type="submission" date="2020-01" db="EMBL/GenBank/DDBJ databases">
        <authorList>
            <person name="Meier V. D."/>
            <person name="Meier V D."/>
        </authorList>
    </citation>
    <scope>NUCLEOTIDE SEQUENCE</scope>
    <source>
        <strain evidence="18">HLG_WM_MAG_07</strain>
    </source>
</reference>
<dbReference type="NCBIfam" id="TIGR00577">
    <property type="entry name" value="fpg"/>
    <property type="match status" value="1"/>
</dbReference>
<dbReference type="PROSITE" id="PS51066">
    <property type="entry name" value="ZF_FPG_2"/>
    <property type="match status" value="1"/>
</dbReference>
<dbReference type="InterPro" id="IPR020629">
    <property type="entry name" value="FPG_Glyclase"/>
</dbReference>
<dbReference type="InterPro" id="IPR000214">
    <property type="entry name" value="Znf_DNA_glyclase/AP_lyase"/>
</dbReference>
<protein>
    <recommendedName>
        <fullName evidence="15">Formamidopyrimidine-DNA glycosylase</fullName>
        <shortName evidence="15">Fapy-DNA glycosylase</shortName>
        <ecNumber evidence="15">3.2.2.23</ecNumber>
    </recommendedName>
    <alternativeName>
        <fullName evidence="15">DNA-(apurinic or apyrimidinic site) lyase MutM</fullName>
        <shortName evidence="15">AP lyase MutM</shortName>
        <ecNumber evidence="15">4.2.99.18</ecNumber>
    </alternativeName>
</protein>
<keyword evidence="10 15" id="KW-0234">DNA repair</keyword>
<dbReference type="EC" id="4.2.99.18" evidence="15"/>
<dbReference type="FunFam" id="3.20.190.10:FF:000001">
    <property type="entry name" value="Formamidopyrimidine-DNA glycosylase"/>
    <property type="match status" value="1"/>
</dbReference>
<keyword evidence="7 15" id="KW-0378">Hydrolase</keyword>
<keyword evidence="12 15" id="KW-0511">Multifunctional enzyme</keyword>
<evidence type="ECO:0000256" key="9">
    <source>
        <dbReference type="ARBA" id="ARBA00023125"/>
    </source>
</evidence>
<dbReference type="PROSITE" id="PS51068">
    <property type="entry name" value="FPG_CAT"/>
    <property type="match status" value="1"/>
</dbReference>
<evidence type="ECO:0000313" key="18">
    <source>
        <dbReference type="EMBL" id="CAA6801947.1"/>
    </source>
</evidence>
<dbReference type="GO" id="GO:0034039">
    <property type="term" value="F:8-oxo-7,8-dihydroguanine DNA N-glycosylase activity"/>
    <property type="evidence" value="ECO:0007669"/>
    <property type="project" value="TreeGrafter"/>
</dbReference>
<dbReference type="PANTHER" id="PTHR22993">
    <property type="entry name" value="FORMAMIDOPYRIMIDINE-DNA GLYCOSYLASE"/>
    <property type="match status" value="1"/>
</dbReference>
<dbReference type="NCBIfam" id="NF002211">
    <property type="entry name" value="PRK01103.1"/>
    <property type="match status" value="1"/>
</dbReference>
<evidence type="ECO:0000256" key="12">
    <source>
        <dbReference type="ARBA" id="ARBA00023268"/>
    </source>
</evidence>
<dbReference type="SUPFAM" id="SSF46946">
    <property type="entry name" value="S13-like H2TH domain"/>
    <property type="match status" value="1"/>
</dbReference>
<comment type="cofactor">
    <cofactor evidence="15">
        <name>Zn(2+)</name>
        <dbReference type="ChEBI" id="CHEBI:29105"/>
    </cofactor>
    <text evidence="15">Binds 1 zinc ion per subunit.</text>
</comment>
<dbReference type="CDD" id="cd08966">
    <property type="entry name" value="EcFpg-like_N"/>
    <property type="match status" value="1"/>
</dbReference>
<evidence type="ECO:0000256" key="10">
    <source>
        <dbReference type="ARBA" id="ARBA00023204"/>
    </source>
</evidence>
<organism evidence="18">
    <name type="scientific">uncultured Thiotrichaceae bacterium</name>
    <dbReference type="NCBI Taxonomy" id="298394"/>
    <lineage>
        <taxon>Bacteria</taxon>
        <taxon>Pseudomonadati</taxon>
        <taxon>Pseudomonadota</taxon>
        <taxon>Gammaproteobacteria</taxon>
        <taxon>Thiotrichales</taxon>
        <taxon>Thiotrichaceae</taxon>
        <taxon>environmental samples</taxon>
    </lineage>
</organism>
<dbReference type="SMART" id="SM00898">
    <property type="entry name" value="Fapy_DNA_glyco"/>
    <property type="match status" value="1"/>
</dbReference>
<dbReference type="PROSITE" id="PS01242">
    <property type="entry name" value="ZF_FPG_1"/>
    <property type="match status" value="1"/>
</dbReference>
<feature type="active site" description="Proton donor; for beta-elimination activity" evidence="15">
    <location>
        <position position="57"/>
    </location>
</feature>
<feature type="active site" description="Proton donor" evidence="15">
    <location>
        <position position="3"/>
    </location>
</feature>
<dbReference type="Pfam" id="PF06827">
    <property type="entry name" value="zf-FPG_IleRS"/>
    <property type="match status" value="1"/>
</dbReference>
<dbReference type="Pfam" id="PF01149">
    <property type="entry name" value="Fapy_DNA_glyco"/>
    <property type="match status" value="1"/>
</dbReference>
<feature type="domain" description="FPG-type" evidence="16">
    <location>
        <begin position="235"/>
        <end position="269"/>
    </location>
</feature>
<comment type="catalytic activity">
    <reaction evidence="1 15">
        <text>Hydrolysis of DNA containing ring-opened 7-methylguanine residues, releasing 2,6-diamino-4-hydroxy-5-(N-methyl)formamidopyrimidine.</text>
        <dbReference type="EC" id="3.2.2.23"/>
    </reaction>
</comment>